<dbReference type="GO" id="GO:0005737">
    <property type="term" value="C:cytoplasm"/>
    <property type="evidence" value="ECO:0007669"/>
    <property type="project" value="TreeGrafter"/>
</dbReference>
<dbReference type="CDD" id="cd02440">
    <property type="entry name" value="AdoMet_MTases"/>
    <property type="match status" value="1"/>
</dbReference>
<keyword evidence="4 11" id="KW-0949">S-adenosyl-L-methionine</keyword>
<comment type="catalytic activity">
    <reaction evidence="10">
        <text>N-terminal L-alanyl-L-prolyl-L-lysyl-[protein] + 3 S-adenosyl-L-methionine = N-terminal N,N,N-trimethyl-L-alanyl-L-prolyl-L-lysyl-[protein] + 3 S-adenosyl-L-homocysteine + 3 H(+)</text>
        <dbReference type="Rhea" id="RHEA:54712"/>
        <dbReference type="Rhea" id="RHEA-COMP:13785"/>
        <dbReference type="Rhea" id="RHEA-COMP:13971"/>
        <dbReference type="ChEBI" id="CHEBI:15378"/>
        <dbReference type="ChEBI" id="CHEBI:57856"/>
        <dbReference type="ChEBI" id="CHEBI:59789"/>
        <dbReference type="ChEBI" id="CHEBI:138057"/>
        <dbReference type="ChEBI" id="CHEBI:138315"/>
        <dbReference type="EC" id="2.1.1.244"/>
    </reaction>
</comment>
<evidence type="ECO:0000256" key="1">
    <source>
        <dbReference type="ARBA" id="ARBA00009059"/>
    </source>
</evidence>
<name>A0A6A6USP8_9PEZI</name>
<evidence type="ECO:0000313" key="13">
    <source>
        <dbReference type="Proteomes" id="UP000799302"/>
    </source>
</evidence>
<evidence type="ECO:0000256" key="4">
    <source>
        <dbReference type="ARBA" id="ARBA00022691"/>
    </source>
</evidence>
<reference evidence="12" key="1">
    <citation type="journal article" date="2020" name="Stud. Mycol.">
        <title>101 Dothideomycetes genomes: a test case for predicting lifestyles and emergence of pathogens.</title>
        <authorList>
            <person name="Haridas S."/>
            <person name="Albert R."/>
            <person name="Binder M."/>
            <person name="Bloem J."/>
            <person name="Labutti K."/>
            <person name="Salamov A."/>
            <person name="Andreopoulos B."/>
            <person name="Baker S."/>
            <person name="Barry K."/>
            <person name="Bills G."/>
            <person name="Bluhm B."/>
            <person name="Cannon C."/>
            <person name="Castanera R."/>
            <person name="Culley D."/>
            <person name="Daum C."/>
            <person name="Ezra D."/>
            <person name="Gonzalez J."/>
            <person name="Henrissat B."/>
            <person name="Kuo A."/>
            <person name="Liang C."/>
            <person name="Lipzen A."/>
            <person name="Lutzoni F."/>
            <person name="Magnuson J."/>
            <person name="Mondo S."/>
            <person name="Nolan M."/>
            <person name="Ohm R."/>
            <person name="Pangilinan J."/>
            <person name="Park H.-J."/>
            <person name="Ramirez L."/>
            <person name="Alfaro M."/>
            <person name="Sun H."/>
            <person name="Tritt A."/>
            <person name="Yoshinaga Y."/>
            <person name="Zwiers L.-H."/>
            <person name="Turgeon B."/>
            <person name="Goodwin S."/>
            <person name="Spatafora J."/>
            <person name="Crous P."/>
            <person name="Grigoriev I."/>
        </authorList>
    </citation>
    <scope>NUCLEOTIDE SEQUENCE</scope>
    <source>
        <strain evidence="12">CBS 115976</strain>
    </source>
</reference>
<dbReference type="GO" id="GO:0032259">
    <property type="term" value="P:methylation"/>
    <property type="evidence" value="ECO:0007669"/>
    <property type="project" value="UniProtKB-KW"/>
</dbReference>
<dbReference type="SUPFAM" id="SSF53335">
    <property type="entry name" value="S-adenosyl-L-methionine-dependent methyltransferases"/>
    <property type="match status" value="1"/>
</dbReference>
<dbReference type="InterPro" id="IPR008576">
    <property type="entry name" value="MeTrfase_NTM1"/>
</dbReference>
<organism evidence="12 13">
    <name type="scientific">Microthyrium microscopicum</name>
    <dbReference type="NCBI Taxonomy" id="703497"/>
    <lineage>
        <taxon>Eukaryota</taxon>
        <taxon>Fungi</taxon>
        <taxon>Dikarya</taxon>
        <taxon>Ascomycota</taxon>
        <taxon>Pezizomycotina</taxon>
        <taxon>Dothideomycetes</taxon>
        <taxon>Dothideomycetes incertae sedis</taxon>
        <taxon>Microthyriales</taxon>
        <taxon>Microthyriaceae</taxon>
        <taxon>Microthyrium</taxon>
    </lineage>
</organism>
<evidence type="ECO:0000256" key="9">
    <source>
        <dbReference type="ARBA" id="ARBA00047885"/>
    </source>
</evidence>
<evidence type="ECO:0000256" key="3">
    <source>
        <dbReference type="ARBA" id="ARBA00022679"/>
    </source>
</evidence>
<proteinExistence type="inferred from homology"/>
<keyword evidence="3" id="KW-0808">Transferase</keyword>
<dbReference type="Proteomes" id="UP000799302">
    <property type="component" value="Unassembled WGS sequence"/>
</dbReference>
<dbReference type="Pfam" id="PF05891">
    <property type="entry name" value="Methyltransf_PK"/>
    <property type="match status" value="1"/>
</dbReference>
<evidence type="ECO:0000256" key="10">
    <source>
        <dbReference type="ARBA" id="ARBA00048167"/>
    </source>
</evidence>
<evidence type="ECO:0000256" key="6">
    <source>
        <dbReference type="ARBA" id="ARBA00039449"/>
    </source>
</evidence>
<dbReference type="GO" id="GO:0071885">
    <property type="term" value="F:N-terminal protein N-methyltransferase activity"/>
    <property type="evidence" value="ECO:0007669"/>
    <property type="project" value="UniProtKB-EC"/>
</dbReference>
<dbReference type="EC" id="2.1.1.244" evidence="5"/>
<sequence length="253" mass="27290">MSTDPPPPSASHDDTNNLIETGTDAALAYWAAITPDDAGVLGGYPAVSRADLRGSAAFLAKLRRKSLSHAAGAKLSRVVDVGAGIGRVTKGFLANVAKTVDVVEPVQKLTHELTHGEAGRTLRETGTLGEVYNVGAQEWTPESGRMYDVVWTQWCVGQVTDLQLVEYLQRVQKNLVAGGWIVVKENLSTEADGSDIFDETDRSVTRADGKFRDIFEHAGLDIVATEVQRGLPKELYPVRSYALQPKRGKSAAT</sequence>
<gene>
    <name evidence="12" type="ORF">BT63DRAFT_419428</name>
</gene>
<comment type="catalytic activity">
    <reaction evidence="9">
        <text>N-terminal L-prolyl-L-prolyl-L-lysyl-[protein] + 2 S-adenosyl-L-methionine = N-terminal N,N-dimethyl-L-prolyl-L-prolyl-L-lysyl-[protein] + 2 S-adenosyl-L-homocysteine + 2 H(+)</text>
        <dbReference type="Rhea" id="RHEA:54736"/>
        <dbReference type="Rhea" id="RHEA-COMP:13787"/>
        <dbReference type="Rhea" id="RHEA-COMP:13974"/>
        <dbReference type="ChEBI" id="CHEBI:15378"/>
        <dbReference type="ChEBI" id="CHEBI:57856"/>
        <dbReference type="ChEBI" id="CHEBI:59789"/>
        <dbReference type="ChEBI" id="CHEBI:138059"/>
        <dbReference type="ChEBI" id="CHEBI:138318"/>
        <dbReference type="EC" id="2.1.1.244"/>
    </reaction>
</comment>
<dbReference type="OrthoDB" id="1298661at2759"/>
<dbReference type="InterPro" id="IPR029063">
    <property type="entry name" value="SAM-dependent_MTases_sf"/>
</dbReference>
<dbReference type="Gene3D" id="3.40.50.150">
    <property type="entry name" value="Vaccinia Virus protein VP39"/>
    <property type="match status" value="1"/>
</dbReference>
<dbReference type="EMBL" id="MU004230">
    <property type="protein sequence ID" value="KAF2674118.1"/>
    <property type="molecule type" value="Genomic_DNA"/>
</dbReference>
<accession>A0A6A6USP8</accession>
<keyword evidence="2" id="KW-0489">Methyltransferase</keyword>
<dbReference type="AlphaFoldDB" id="A0A6A6USP8"/>
<dbReference type="PIRSF" id="PIRSF016958">
    <property type="entry name" value="DUF858_MeTrfase_lik"/>
    <property type="match status" value="1"/>
</dbReference>
<comment type="catalytic activity">
    <reaction evidence="8">
        <text>N-terminal L-seryl-L-prolyl-L-lysyl-[protein] + 3 S-adenosyl-L-methionine = N-terminal N,N,N-trimethyl-L-seryl-L-prolyl-L-lysyl-[protein] + 3 S-adenosyl-L-homocysteine + 3 H(+)</text>
        <dbReference type="Rhea" id="RHEA:54724"/>
        <dbReference type="Rhea" id="RHEA-COMP:13789"/>
        <dbReference type="Rhea" id="RHEA-COMP:13973"/>
        <dbReference type="ChEBI" id="CHEBI:15378"/>
        <dbReference type="ChEBI" id="CHEBI:57856"/>
        <dbReference type="ChEBI" id="CHEBI:59789"/>
        <dbReference type="ChEBI" id="CHEBI:138061"/>
        <dbReference type="ChEBI" id="CHEBI:138317"/>
        <dbReference type="EC" id="2.1.1.244"/>
    </reaction>
</comment>
<evidence type="ECO:0000256" key="2">
    <source>
        <dbReference type="ARBA" id="ARBA00022603"/>
    </source>
</evidence>
<evidence type="ECO:0000256" key="5">
    <source>
        <dbReference type="ARBA" id="ARBA00039112"/>
    </source>
</evidence>
<feature type="binding site" evidence="11">
    <location>
        <position position="153"/>
    </location>
    <ligand>
        <name>S-adenosyl-L-methionine</name>
        <dbReference type="ChEBI" id="CHEBI:59789"/>
    </ligand>
</feature>
<dbReference type="PANTHER" id="PTHR12753:SF0">
    <property type="entry name" value="ALPHA N-TERMINAL PROTEIN METHYLTRANSFERASE 1"/>
    <property type="match status" value="1"/>
</dbReference>
<evidence type="ECO:0000256" key="7">
    <source>
        <dbReference type="ARBA" id="ARBA00043129"/>
    </source>
</evidence>
<feature type="binding site" evidence="11">
    <location>
        <position position="82"/>
    </location>
    <ligand>
        <name>S-adenosyl-L-methionine</name>
        <dbReference type="ChEBI" id="CHEBI:59789"/>
    </ligand>
</feature>
<protein>
    <recommendedName>
        <fullName evidence="6">Alpha N-terminal protein methyltransferase 1</fullName>
        <ecNumber evidence="5">2.1.1.244</ecNumber>
    </recommendedName>
    <alternativeName>
        <fullName evidence="7">X-Pro-Lys N-terminal protein methyltransferase 1</fullName>
    </alternativeName>
</protein>
<evidence type="ECO:0000256" key="11">
    <source>
        <dbReference type="PIRSR" id="PIRSR016958-1"/>
    </source>
</evidence>
<feature type="binding site" evidence="11">
    <location>
        <position position="87"/>
    </location>
    <ligand>
        <name>S-adenosyl-L-methionine</name>
        <dbReference type="ChEBI" id="CHEBI:59789"/>
    </ligand>
</feature>
<evidence type="ECO:0000256" key="8">
    <source>
        <dbReference type="ARBA" id="ARBA00047306"/>
    </source>
</evidence>
<keyword evidence="13" id="KW-1185">Reference proteome</keyword>
<dbReference type="PANTHER" id="PTHR12753">
    <property type="entry name" value="AD-003 - RELATED"/>
    <property type="match status" value="1"/>
</dbReference>
<evidence type="ECO:0000313" key="12">
    <source>
        <dbReference type="EMBL" id="KAF2674118.1"/>
    </source>
</evidence>
<comment type="similarity">
    <text evidence="1">Belongs to the methyltransferase superfamily. NTM1 family.</text>
</comment>